<dbReference type="CDD" id="cd02440">
    <property type="entry name" value="AdoMet_MTases"/>
    <property type="match status" value="1"/>
</dbReference>
<dbReference type="Gene3D" id="3.40.50.150">
    <property type="entry name" value="Vaccinia Virus protein VP39"/>
    <property type="match status" value="1"/>
</dbReference>
<sequence length="411" mass="42722">MTGAVRSATMRGITVVGVGADGLDGLTPAVRGRVLESEVVIGGERHLAMLPPIDRQIRVGWPTPLMPGLRGLLAAHADRGLVVLASGDPLLSGIGTALVRMLGADAVDVLPAVSSETLARARMGWSAEDTALVTLVGRDPRRVVAWLAPRRRLVVLSSDETTPARVADLLVAAGYGDSALSVLGDLGAAGESRVDTTAATWGDRAAPRLNVVCIECAAGPETPPYGSVPGLPDDAYDSDGLVTKRDVRASAVARLVPAPGHVLWDVGAGAGSIGIEWMRAAVGAKAVAIEPDPLRAQRCRDNAAWLGVPDLEVVVGTAPGALGDLKLRPDAVFVGGGASVPGVLEEAWAQLRSGGRFVAHAVTVESEDALLRMFREHGGEMVRLSVERLEPLGTLTGWKPARAVTQWSAIR</sequence>
<dbReference type="PANTHER" id="PTHR43182">
    <property type="entry name" value="COBALT-PRECORRIN-6B C(15)-METHYLTRANSFERASE (DECARBOXYLATING)"/>
    <property type="match status" value="1"/>
</dbReference>
<dbReference type="EMBL" id="PGEZ01000001">
    <property type="protein sequence ID" value="PJJ58025.1"/>
    <property type="molecule type" value="Genomic_DNA"/>
</dbReference>
<evidence type="ECO:0000259" key="6">
    <source>
        <dbReference type="Pfam" id="PF00590"/>
    </source>
</evidence>
<dbReference type="PIRSF" id="PIRSF036428">
    <property type="entry name" value="CobL"/>
    <property type="match status" value="1"/>
</dbReference>
<dbReference type="Proteomes" id="UP000230842">
    <property type="component" value="Unassembled WGS sequence"/>
</dbReference>
<dbReference type="NCBIfam" id="TIGR02467">
    <property type="entry name" value="CbiE"/>
    <property type="match status" value="1"/>
</dbReference>
<dbReference type="InterPro" id="IPR014008">
    <property type="entry name" value="Cbl_synth_MTase_CbiT"/>
</dbReference>
<dbReference type="InterPro" id="IPR050714">
    <property type="entry name" value="Cobalamin_biosynth_MTase"/>
</dbReference>
<keyword evidence="5" id="KW-0949">S-adenosyl-L-methionine</keyword>
<organism evidence="7 8">
    <name type="scientific">Mumia flava</name>
    <dbReference type="NCBI Taxonomy" id="1348852"/>
    <lineage>
        <taxon>Bacteria</taxon>
        <taxon>Bacillati</taxon>
        <taxon>Actinomycetota</taxon>
        <taxon>Actinomycetes</taxon>
        <taxon>Propionibacteriales</taxon>
        <taxon>Nocardioidaceae</taxon>
        <taxon>Mumia</taxon>
    </lineage>
</organism>
<dbReference type="GO" id="GO:0009236">
    <property type="term" value="P:cobalamin biosynthetic process"/>
    <property type="evidence" value="ECO:0007669"/>
    <property type="project" value="UniProtKB-UniPathway"/>
</dbReference>
<dbReference type="GO" id="GO:0008276">
    <property type="term" value="F:protein methyltransferase activity"/>
    <property type="evidence" value="ECO:0007669"/>
    <property type="project" value="InterPro"/>
</dbReference>
<dbReference type="AlphaFoldDB" id="A0A2M9BJA0"/>
<accession>A0A2M9BJA0</accession>
<comment type="caution">
    <text evidence="7">The sequence shown here is derived from an EMBL/GenBank/DDBJ whole genome shotgun (WGS) entry which is preliminary data.</text>
</comment>
<dbReference type="UniPathway" id="UPA00148"/>
<protein>
    <submittedName>
        <fullName evidence="7">Precorrin-6Y C5,15-methyltransferase (Decarboxylating)</fullName>
    </submittedName>
</protein>
<name>A0A2M9BJA0_9ACTN</name>
<evidence type="ECO:0000313" key="7">
    <source>
        <dbReference type="EMBL" id="PJJ58025.1"/>
    </source>
</evidence>
<evidence type="ECO:0000256" key="5">
    <source>
        <dbReference type="ARBA" id="ARBA00022691"/>
    </source>
</evidence>
<reference evidence="7 8" key="1">
    <citation type="submission" date="2017-11" db="EMBL/GenBank/DDBJ databases">
        <title>Genomic Encyclopedia of Archaeal and Bacterial Type Strains, Phase II (KMG-II): From Individual Species to Whole Genera.</title>
        <authorList>
            <person name="Goeker M."/>
        </authorList>
    </citation>
    <scope>NUCLEOTIDE SEQUENCE [LARGE SCALE GENOMIC DNA]</scope>
    <source>
        <strain evidence="7 8">DSM 27763</strain>
    </source>
</reference>
<dbReference type="PANTHER" id="PTHR43182:SF1">
    <property type="entry name" value="COBALT-PRECORRIN-7 C(5)-METHYLTRANSFERASE"/>
    <property type="match status" value="1"/>
</dbReference>
<dbReference type="InterPro" id="IPR014777">
    <property type="entry name" value="4pyrrole_Mease_sub1"/>
</dbReference>
<keyword evidence="2" id="KW-0169">Cobalamin biosynthesis</keyword>
<feature type="domain" description="Tetrapyrrole methylase" evidence="6">
    <location>
        <begin position="13"/>
        <end position="199"/>
    </location>
</feature>
<dbReference type="GO" id="GO:0032259">
    <property type="term" value="P:methylation"/>
    <property type="evidence" value="ECO:0007669"/>
    <property type="project" value="UniProtKB-KW"/>
</dbReference>
<dbReference type="InterPro" id="IPR000878">
    <property type="entry name" value="4pyrrol_Mease"/>
</dbReference>
<dbReference type="InterPro" id="IPR029063">
    <property type="entry name" value="SAM-dependent_MTases_sf"/>
</dbReference>
<comment type="pathway">
    <text evidence="1">Cofactor biosynthesis; adenosylcobalamin biosynthesis.</text>
</comment>
<evidence type="ECO:0000256" key="1">
    <source>
        <dbReference type="ARBA" id="ARBA00004953"/>
    </source>
</evidence>
<dbReference type="SUPFAM" id="SSF53335">
    <property type="entry name" value="S-adenosyl-L-methionine-dependent methyltransferases"/>
    <property type="match status" value="1"/>
</dbReference>
<dbReference type="Gene3D" id="3.40.1010.10">
    <property type="entry name" value="Cobalt-precorrin-4 Transmethylase, Domain 1"/>
    <property type="match status" value="1"/>
</dbReference>
<keyword evidence="4 7" id="KW-0808">Transferase</keyword>
<keyword evidence="8" id="KW-1185">Reference proteome</keyword>
<keyword evidence="3 7" id="KW-0489">Methyltransferase</keyword>
<evidence type="ECO:0000313" key="8">
    <source>
        <dbReference type="Proteomes" id="UP000230842"/>
    </source>
</evidence>
<dbReference type="InterPro" id="IPR035996">
    <property type="entry name" value="4pyrrol_Methylase_sf"/>
</dbReference>
<evidence type="ECO:0000256" key="2">
    <source>
        <dbReference type="ARBA" id="ARBA00022573"/>
    </source>
</evidence>
<gene>
    <name evidence="7" type="ORF">CLV56_2269</name>
</gene>
<dbReference type="CDD" id="cd11644">
    <property type="entry name" value="Precorrin-6Y-MT"/>
    <property type="match status" value="1"/>
</dbReference>
<dbReference type="Pfam" id="PF00590">
    <property type="entry name" value="TP_methylase"/>
    <property type="match status" value="1"/>
</dbReference>
<dbReference type="SUPFAM" id="SSF53790">
    <property type="entry name" value="Tetrapyrrole methylase"/>
    <property type="match status" value="1"/>
</dbReference>
<proteinExistence type="predicted"/>
<evidence type="ECO:0000256" key="3">
    <source>
        <dbReference type="ARBA" id="ARBA00022603"/>
    </source>
</evidence>
<dbReference type="InterPro" id="IPR012818">
    <property type="entry name" value="CbiE"/>
</dbReference>
<dbReference type="InterPro" id="IPR006365">
    <property type="entry name" value="Cbl_synth_CobL"/>
</dbReference>
<dbReference type="NCBIfam" id="TIGR02469">
    <property type="entry name" value="CbiT"/>
    <property type="match status" value="1"/>
</dbReference>
<evidence type="ECO:0000256" key="4">
    <source>
        <dbReference type="ARBA" id="ARBA00022679"/>
    </source>
</evidence>